<reference evidence="2 3" key="1">
    <citation type="submission" date="2017-12" db="EMBL/GenBank/DDBJ databases">
        <title>High-resolution comparative analysis of great ape genomes.</title>
        <authorList>
            <person name="Pollen A."/>
            <person name="Hastie A."/>
            <person name="Hormozdiari F."/>
            <person name="Dougherty M."/>
            <person name="Liu R."/>
            <person name="Chaisson M."/>
            <person name="Hoppe E."/>
            <person name="Hill C."/>
            <person name="Pang A."/>
            <person name="Hillier L."/>
            <person name="Baker C."/>
            <person name="Armstrong J."/>
            <person name="Shendure J."/>
            <person name="Paten B."/>
            <person name="Wilson R."/>
            <person name="Chao H."/>
            <person name="Schneider V."/>
            <person name="Ventura M."/>
            <person name="Kronenberg Z."/>
            <person name="Murali S."/>
            <person name="Gordon D."/>
            <person name="Cantsilieris S."/>
            <person name="Munson K."/>
            <person name="Nelson B."/>
            <person name="Raja A."/>
            <person name="Underwood J."/>
            <person name="Diekhans M."/>
            <person name="Fiddes I."/>
            <person name="Haussler D."/>
            <person name="Eichler E."/>
        </authorList>
    </citation>
    <scope>NUCLEOTIDE SEQUENCE [LARGE SCALE GENOMIC DNA]</scope>
    <source>
        <strain evidence="2">Yerkes chimp pedigree #C0471</strain>
    </source>
</reference>
<comment type="caution">
    <text evidence="2">The sequence shown here is derived from an EMBL/GenBank/DDBJ whole genome shotgun (WGS) entry which is preliminary data.</text>
</comment>
<feature type="domain" description="FANCI solenoid 1" evidence="1">
    <location>
        <begin position="1"/>
        <end position="126"/>
    </location>
</feature>
<evidence type="ECO:0000313" key="3">
    <source>
        <dbReference type="Proteomes" id="UP000236370"/>
    </source>
</evidence>
<name>A0A2J8L685_PANTR</name>
<dbReference type="PANTHER" id="PTHR21818:SF0">
    <property type="entry name" value="FANCONI ANEMIA GROUP I PROTEIN"/>
    <property type="match status" value="1"/>
</dbReference>
<sequence>ECKKQLINTLCSGRWDQQYVIQLTSMFKDVPLTAEEVEFVVEKALSMFSKMNLQEIPPLVYQLLVLSSKGSRKSVLEGIIAFFSALDKQHNEEQSGDELLDVVTVPSGELRHVEGTIILHIVFAIKLDYELGRELVKHLKVAPNL</sequence>
<dbReference type="GO" id="GO:0006281">
    <property type="term" value="P:DNA repair"/>
    <property type="evidence" value="ECO:0007669"/>
    <property type="project" value="InterPro"/>
</dbReference>
<protein>
    <submittedName>
        <fullName evidence="2">FANCI isoform 14</fullName>
    </submittedName>
</protein>
<accession>A0A2J8L685</accession>
<dbReference type="AlphaFoldDB" id="A0A2J8L685"/>
<proteinExistence type="predicted"/>
<gene>
    <name evidence="2" type="ORF">CK820_G0032282</name>
</gene>
<organism evidence="2 3">
    <name type="scientific">Pan troglodytes</name>
    <name type="common">Chimpanzee</name>
    <dbReference type="NCBI Taxonomy" id="9598"/>
    <lineage>
        <taxon>Eukaryota</taxon>
        <taxon>Metazoa</taxon>
        <taxon>Chordata</taxon>
        <taxon>Craniata</taxon>
        <taxon>Vertebrata</taxon>
        <taxon>Euteleostomi</taxon>
        <taxon>Mammalia</taxon>
        <taxon>Eutheria</taxon>
        <taxon>Euarchontoglires</taxon>
        <taxon>Primates</taxon>
        <taxon>Haplorrhini</taxon>
        <taxon>Catarrhini</taxon>
        <taxon>Hominidae</taxon>
        <taxon>Pan</taxon>
    </lineage>
</organism>
<dbReference type="EMBL" id="NBAG03000308">
    <property type="protein sequence ID" value="PNI42769.1"/>
    <property type="molecule type" value="Genomic_DNA"/>
</dbReference>
<dbReference type="InterPro" id="IPR026171">
    <property type="entry name" value="FANCI"/>
</dbReference>
<dbReference type="Pfam" id="PF14675">
    <property type="entry name" value="FANCI_S1"/>
    <property type="match status" value="1"/>
</dbReference>
<evidence type="ECO:0000259" key="1">
    <source>
        <dbReference type="Pfam" id="PF14675"/>
    </source>
</evidence>
<feature type="non-terminal residue" evidence="2">
    <location>
        <position position="1"/>
    </location>
</feature>
<dbReference type="PANTHER" id="PTHR21818">
    <property type="entry name" value="BC025462 PROTEIN"/>
    <property type="match status" value="1"/>
</dbReference>
<evidence type="ECO:0000313" key="2">
    <source>
        <dbReference type="EMBL" id="PNI42769.1"/>
    </source>
</evidence>
<dbReference type="Proteomes" id="UP000236370">
    <property type="component" value="Unassembled WGS sequence"/>
</dbReference>
<dbReference type="InterPro" id="IPR029308">
    <property type="entry name" value="FANCI_S1"/>
</dbReference>